<evidence type="ECO:0000256" key="6">
    <source>
        <dbReference type="ARBA" id="ARBA00023136"/>
    </source>
</evidence>
<evidence type="ECO:0000313" key="10">
    <source>
        <dbReference type="Proteomes" id="UP001589894"/>
    </source>
</evidence>
<feature type="transmembrane region" description="Helical" evidence="7">
    <location>
        <begin position="274"/>
        <end position="297"/>
    </location>
</feature>
<keyword evidence="5 7" id="KW-1133">Transmembrane helix</keyword>
<feature type="transmembrane region" description="Helical" evidence="7">
    <location>
        <begin position="232"/>
        <end position="253"/>
    </location>
</feature>
<evidence type="ECO:0000256" key="7">
    <source>
        <dbReference type="SAM" id="Phobius"/>
    </source>
</evidence>
<feature type="transmembrane region" description="Helical" evidence="7">
    <location>
        <begin position="570"/>
        <end position="589"/>
    </location>
</feature>
<evidence type="ECO:0000256" key="4">
    <source>
        <dbReference type="ARBA" id="ARBA00022692"/>
    </source>
</evidence>
<comment type="caution">
    <text evidence="9">The sequence shown here is derived from an EMBL/GenBank/DDBJ whole genome shotgun (WGS) entry which is preliminary data.</text>
</comment>
<evidence type="ECO:0000256" key="1">
    <source>
        <dbReference type="ARBA" id="ARBA00004651"/>
    </source>
</evidence>
<dbReference type="InterPro" id="IPR000731">
    <property type="entry name" value="SSD"/>
</dbReference>
<dbReference type="EMBL" id="JBHLUE010000017">
    <property type="protein sequence ID" value="MFC0566573.1"/>
    <property type="molecule type" value="Genomic_DNA"/>
</dbReference>
<name>A0ABV6P2Q4_9ACTN</name>
<dbReference type="SUPFAM" id="SSF82866">
    <property type="entry name" value="Multidrug efflux transporter AcrB transmembrane domain"/>
    <property type="match status" value="2"/>
</dbReference>
<evidence type="ECO:0000256" key="2">
    <source>
        <dbReference type="ARBA" id="ARBA00010157"/>
    </source>
</evidence>
<comment type="similarity">
    <text evidence="2">Belongs to the resistance-nodulation-cell division (RND) (TC 2.A.6) family. MmpL subfamily.</text>
</comment>
<evidence type="ECO:0000256" key="3">
    <source>
        <dbReference type="ARBA" id="ARBA00022475"/>
    </source>
</evidence>
<reference evidence="9 10" key="1">
    <citation type="submission" date="2024-09" db="EMBL/GenBank/DDBJ databases">
        <authorList>
            <person name="Sun Q."/>
            <person name="Mori K."/>
        </authorList>
    </citation>
    <scope>NUCLEOTIDE SEQUENCE [LARGE SCALE GENOMIC DNA]</scope>
    <source>
        <strain evidence="9 10">TBRC 2205</strain>
    </source>
</reference>
<gene>
    <name evidence="9" type="ORF">ACFFHU_20835</name>
</gene>
<dbReference type="RefSeq" id="WP_377341375.1">
    <property type="nucleotide sequence ID" value="NZ_JBHLUE010000017.1"/>
</dbReference>
<dbReference type="PANTHER" id="PTHR33406:SF11">
    <property type="entry name" value="MEMBRANE PROTEIN SCO6666-RELATED"/>
    <property type="match status" value="1"/>
</dbReference>
<keyword evidence="10" id="KW-1185">Reference proteome</keyword>
<organism evidence="9 10">
    <name type="scientific">Plantactinospora siamensis</name>
    <dbReference type="NCBI Taxonomy" id="555372"/>
    <lineage>
        <taxon>Bacteria</taxon>
        <taxon>Bacillati</taxon>
        <taxon>Actinomycetota</taxon>
        <taxon>Actinomycetes</taxon>
        <taxon>Micromonosporales</taxon>
        <taxon>Micromonosporaceae</taxon>
        <taxon>Plantactinospora</taxon>
    </lineage>
</organism>
<feature type="transmembrane region" description="Helical" evidence="7">
    <location>
        <begin position="303"/>
        <end position="331"/>
    </location>
</feature>
<dbReference type="Pfam" id="PF03176">
    <property type="entry name" value="MMPL"/>
    <property type="match status" value="2"/>
</dbReference>
<feature type="transmembrane region" description="Helical" evidence="7">
    <location>
        <begin position="646"/>
        <end position="666"/>
    </location>
</feature>
<feature type="transmembrane region" description="Helical" evidence="7">
    <location>
        <begin position="361"/>
        <end position="381"/>
    </location>
</feature>
<proteinExistence type="inferred from homology"/>
<dbReference type="InterPro" id="IPR050545">
    <property type="entry name" value="Mycobact_MmpL"/>
</dbReference>
<dbReference type="InterPro" id="IPR004869">
    <property type="entry name" value="MMPL_dom"/>
</dbReference>
<feature type="transmembrane region" description="Helical" evidence="7">
    <location>
        <begin position="536"/>
        <end position="558"/>
    </location>
</feature>
<evidence type="ECO:0000256" key="5">
    <source>
        <dbReference type="ARBA" id="ARBA00022989"/>
    </source>
</evidence>
<feature type="transmembrane region" description="Helical" evidence="7">
    <location>
        <begin position="207"/>
        <end position="226"/>
    </location>
</feature>
<sequence>MENSWLSRLAAACHRHRLPVLLAWLALTVLAVLLGARFGGPTTDDFSDSTTQSGAAQHLVRQHLPDLAGDTVTLAVRADAGLDDPAVRRRVTDLVTALDAAPHVGRVATPYDSPGQVSADRRTGYAVATLTVPSEDMPPAETTALLDRVRAASGDGVTFALDGAAVDAVETPGGGAADGVGLLAAAVVLLIAFGSVLAMALPIVTALFGIAIGLSAMALLGNVLPVPGFAPVLASMIGLGIGVDYALFIVTRYREALAAGQAPREAVVTATSSAGRAVLFAGGTVVVGLAGLLLTGLDFMRGLAVGAAATVAATMLAAVTLLPALLGLIGARIDRLSVHRRRASANPWSARWAGTVARRPVLATVLASLVLLVLAAPVFALRLGTPDASTQPRDTSAYRAHQILADGFGAGFDATLSAVITLPGGDPEGVARTLAAQPGVASVSPPRRSPDGAVAVLAVRPDTGTQDPATIDLVHRLRAATPGQPVLIGGAAAATIDFAELTARRLPLVIVVVVALSLLLLIVIFRSLLLALKAGLLNLLSIGASFGVLVAVVQWGWLGGALNFPTTMPVTAWVPLIMFPVLFGLSMDYEVFLVSRIREAYDLTGDTRRAVRDGLTRSARVISAAAAIMIVVFLSVMLGADLGVKQLGLGLAAAVAVDATVVRLVLLPASMELLGRYNWWLPRWLERRMPRVRLETDVRPAVDEASRTAPAMIP</sequence>
<dbReference type="Gene3D" id="1.20.1640.10">
    <property type="entry name" value="Multidrug efflux transporter AcrB transmembrane domain"/>
    <property type="match status" value="2"/>
</dbReference>
<feature type="transmembrane region" description="Helical" evidence="7">
    <location>
        <begin position="508"/>
        <end position="529"/>
    </location>
</feature>
<evidence type="ECO:0000259" key="8">
    <source>
        <dbReference type="PROSITE" id="PS50156"/>
    </source>
</evidence>
<feature type="transmembrane region" description="Helical" evidence="7">
    <location>
        <begin position="21"/>
        <end position="40"/>
    </location>
</feature>
<protein>
    <submittedName>
        <fullName evidence="9">MMPL family transporter</fullName>
    </submittedName>
</protein>
<keyword evidence="6 7" id="KW-0472">Membrane</keyword>
<accession>A0ABV6P2Q4</accession>
<feature type="transmembrane region" description="Helical" evidence="7">
    <location>
        <begin position="618"/>
        <end position="640"/>
    </location>
</feature>
<dbReference type="PROSITE" id="PS50156">
    <property type="entry name" value="SSD"/>
    <property type="match status" value="1"/>
</dbReference>
<dbReference type="Proteomes" id="UP001589894">
    <property type="component" value="Unassembled WGS sequence"/>
</dbReference>
<feature type="domain" description="SSD" evidence="8">
    <location>
        <begin position="203"/>
        <end position="328"/>
    </location>
</feature>
<keyword evidence="4 7" id="KW-0812">Transmembrane</keyword>
<keyword evidence="3" id="KW-1003">Cell membrane</keyword>
<comment type="subcellular location">
    <subcellularLocation>
        <location evidence="1">Cell membrane</location>
        <topology evidence="1">Multi-pass membrane protein</topology>
    </subcellularLocation>
</comment>
<dbReference type="PANTHER" id="PTHR33406">
    <property type="entry name" value="MEMBRANE PROTEIN MJ1562-RELATED"/>
    <property type="match status" value="1"/>
</dbReference>
<feature type="transmembrane region" description="Helical" evidence="7">
    <location>
        <begin position="180"/>
        <end position="200"/>
    </location>
</feature>
<evidence type="ECO:0000313" key="9">
    <source>
        <dbReference type="EMBL" id="MFC0566573.1"/>
    </source>
</evidence>